<reference evidence="1" key="2">
    <citation type="journal article" date="2015" name="Fish Shellfish Immunol.">
        <title>Early steps in the European eel (Anguilla anguilla)-Vibrio vulnificus interaction in the gills: Role of the RtxA13 toxin.</title>
        <authorList>
            <person name="Callol A."/>
            <person name="Pajuelo D."/>
            <person name="Ebbesson L."/>
            <person name="Teles M."/>
            <person name="MacKenzie S."/>
            <person name="Amaro C."/>
        </authorList>
    </citation>
    <scope>NUCLEOTIDE SEQUENCE</scope>
</reference>
<organism evidence="1">
    <name type="scientific">Anguilla anguilla</name>
    <name type="common">European freshwater eel</name>
    <name type="synonym">Muraena anguilla</name>
    <dbReference type="NCBI Taxonomy" id="7936"/>
    <lineage>
        <taxon>Eukaryota</taxon>
        <taxon>Metazoa</taxon>
        <taxon>Chordata</taxon>
        <taxon>Craniata</taxon>
        <taxon>Vertebrata</taxon>
        <taxon>Euteleostomi</taxon>
        <taxon>Actinopterygii</taxon>
        <taxon>Neopterygii</taxon>
        <taxon>Teleostei</taxon>
        <taxon>Anguilliformes</taxon>
        <taxon>Anguillidae</taxon>
        <taxon>Anguilla</taxon>
    </lineage>
</organism>
<accession>A0A0E9X3A8</accession>
<sequence>MCRSVRRKLNQQILNSHLPKCNGQCCLKWQFSCSFQTFTNYNYITEHQNIMCLTKVHLQSNRIHLQKNKMIQHVNSCPLQTTCSGGDLCLIYQV</sequence>
<reference evidence="1" key="1">
    <citation type="submission" date="2014-11" db="EMBL/GenBank/DDBJ databases">
        <authorList>
            <person name="Amaro Gonzalez C."/>
        </authorList>
    </citation>
    <scope>NUCLEOTIDE SEQUENCE</scope>
</reference>
<dbReference type="AlphaFoldDB" id="A0A0E9X3A8"/>
<protein>
    <submittedName>
        <fullName evidence="1">Uncharacterized protein</fullName>
    </submittedName>
</protein>
<name>A0A0E9X3A8_ANGAN</name>
<evidence type="ECO:0000313" key="1">
    <source>
        <dbReference type="EMBL" id="JAH97059.1"/>
    </source>
</evidence>
<dbReference type="EMBL" id="GBXM01011518">
    <property type="protein sequence ID" value="JAH97059.1"/>
    <property type="molecule type" value="Transcribed_RNA"/>
</dbReference>
<proteinExistence type="predicted"/>